<comment type="caution">
    <text evidence="2">The sequence shown here is derived from an EMBL/GenBank/DDBJ whole genome shotgun (WGS) entry which is preliminary data.</text>
</comment>
<dbReference type="EMBL" id="JANPWB010000011">
    <property type="protein sequence ID" value="KAJ1124292.1"/>
    <property type="molecule type" value="Genomic_DNA"/>
</dbReference>
<feature type="compositionally biased region" description="Polar residues" evidence="1">
    <location>
        <begin position="1"/>
        <end position="19"/>
    </location>
</feature>
<sequence>MESGRSAQGSKTEWATRQLRSAGAVNPAQELTTRHKGNNNDFERYKVNGDYRVSKSGAARCQGHFAARAFLMSSGWSRAAALLRLSKLHLSLLLNVTCEIEEDW</sequence>
<name>A0AAV7PAL5_PLEWA</name>
<feature type="region of interest" description="Disordered" evidence="1">
    <location>
        <begin position="1"/>
        <end position="41"/>
    </location>
</feature>
<accession>A0AAV7PAL5</accession>
<reference evidence="2" key="1">
    <citation type="journal article" date="2022" name="bioRxiv">
        <title>Sequencing and chromosome-scale assembly of the giantPleurodeles waltlgenome.</title>
        <authorList>
            <person name="Brown T."/>
            <person name="Elewa A."/>
            <person name="Iarovenko S."/>
            <person name="Subramanian E."/>
            <person name="Araus A.J."/>
            <person name="Petzold A."/>
            <person name="Susuki M."/>
            <person name="Suzuki K.-i.T."/>
            <person name="Hayashi T."/>
            <person name="Toyoda A."/>
            <person name="Oliveira C."/>
            <person name="Osipova E."/>
            <person name="Leigh N.D."/>
            <person name="Simon A."/>
            <person name="Yun M.H."/>
        </authorList>
    </citation>
    <scope>NUCLEOTIDE SEQUENCE</scope>
    <source>
        <strain evidence="2">20211129_DDA</strain>
        <tissue evidence="2">Liver</tissue>
    </source>
</reference>
<evidence type="ECO:0000313" key="2">
    <source>
        <dbReference type="EMBL" id="KAJ1124292.1"/>
    </source>
</evidence>
<gene>
    <name evidence="2" type="ORF">NDU88_002753</name>
</gene>
<evidence type="ECO:0000313" key="3">
    <source>
        <dbReference type="Proteomes" id="UP001066276"/>
    </source>
</evidence>
<protein>
    <submittedName>
        <fullName evidence="2">Uncharacterized protein</fullName>
    </submittedName>
</protein>
<organism evidence="2 3">
    <name type="scientific">Pleurodeles waltl</name>
    <name type="common">Iberian ribbed newt</name>
    <dbReference type="NCBI Taxonomy" id="8319"/>
    <lineage>
        <taxon>Eukaryota</taxon>
        <taxon>Metazoa</taxon>
        <taxon>Chordata</taxon>
        <taxon>Craniata</taxon>
        <taxon>Vertebrata</taxon>
        <taxon>Euteleostomi</taxon>
        <taxon>Amphibia</taxon>
        <taxon>Batrachia</taxon>
        <taxon>Caudata</taxon>
        <taxon>Salamandroidea</taxon>
        <taxon>Salamandridae</taxon>
        <taxon>Pleurodelinae</taxon>
        <taxon>Pleurodeles</taxon>
    </lineage>
</organism>
<dbReference type="Proteomes" id="UP001066276">
    <property type="component" value="Chromosome 7"/>
</dbReference>
<keyword evidence="3" id="KW-1185">Reference proteome</keyword>
<evidence type="ECO:0000256" key="1">
    <source>
        <dbReference type="SAM" id="MobiDB-lite"/>
    </source>
</evidence>
<proteinExistence type="predicted"/>
<dbReference type="AlphaFoldDB" id="A0AAV7PAL5"/>